<evidence type="ECO:0000313" key="4">
    <source>
        <dbReference type="Proteomes" id="UP000322545"/>
    </source>
</evidence>
<feature type="domain" description="Methyltransferase type 11" evidence="2">
    <location>
        <begin position="48"/>
        <end position="131"/>
    </location>
</feature>
<dbReference type="InterPro" id="IPR013216">
    <property type="entry name" value="Methyltransf_11"/>
</dbReference>
<name>A0A1M7HNB9_9RHOB</name>
<evidence type="ECO:0000313" key="3">
    <source>
        <dbReference type="EMBL" id="SHM29898.1"/>
    </source>
</evidence>
<dbReference type="Gene3D" id="3.40.50.150">
    <property type="entry name" value="Vaccinia Virus protein VP39"/>
    <property type="match status" value="1"/>
</dbReference>
<dbReference type="GO" id="GO:0008757">
    <property type="term" value="F:S-adenosylmethionine-dependent methyltransferase activity"/>
    <property type="evidence" value="ECO:0007669"/>
    <property type="project" value="InterPro"/>
</dbReference>
<gene>
    <name evidence="3" type="ORF">SAMN05443432_10669</name>
</gene>
<feature type="compositionally biased region" description="Basic and acidic residues" evidence="1">
    <location>
        <begin position="228"/>
        <end position="248"/>
    </location>
</feature>
<keyword evidence="3" id="KW-0489">Methyltransferase</keyword>
<feature type="region of interest" description="Disordered" evidence="1">
    <location>
        <begin position="222"/>
        <end position="248"/>
    </location>
</feature>
<protein>
    <submittedName>
        <fullName evidence="3">Methyltransferase domain-containing protein</fullName>
    </submittedName>
</protein>
<dbReference type="Proteomes" id="UP000322545">
    <property type="component" value="Unassembled WGS sequence"/>
</dbReference>
<dbReference type="Pfam" id="PF08241">
    <property type="entry name" value="Methyltransf_11"/>
    <property type="match status" value="1"/>
</dbReference>
<evidence type="ECO:0000256" key="1">
    <source>
        <dbReference type="SAM" id="MobiDB-lite"/>
    </source>
</evidence>
<dbReference type="GO" id="GO:0032259">
    <property type="term" value="P:methylation"/>
    <property type="evidence" value="ECO:0007669"/>
    <property type="project" value="UniProtKB-KW"/>
</dbReference>
<dbReference type="AlphaFoldDB" id="A0A1M7HNB9"/>
<dbReference type="SUPFAM" id="SSF53335">
    <property type="entry name" value="S-adenosyl-L-methionine-dependent methyltransferases"/>
    <property type="match status" value="1"/>
</dbReference>
<organism evidence="3 4">
    <name type="scientific">Roseovarius litoreus</name>
    <dbReference type="NCBI Taxonomy" id="1155722"/>
    <lineage>
        <taxon>Bacteria</taxon>
        <taxon>Pseudomonadati</taxon>
        <taxon>Pseudomonadota</taxon>
        <taxon>Alphaproteobacteria</taxon>
        <taxon>Rhodobacterales</taxon>
        <taxon>Roseobacteraceae</taxon>
        <taxon>Roseovarius</taxon>
    </lineage>
</organism>
<sequence>MHLDVQDLRNFYYRSQLGRAAQAAVRKEVLSFWPEAHGQTVAGYGFAVPFLRPYLEDARRVIGLMPGPQGVIAWPQGLPNVSVLCEETMWPLETGHVDKLLVVHGLETSENPGALLEECWRVLGPGGSALFIVPNRAGLWSRSDRTPFGFGRPYSQSQLESQLKLHNFLPLRHATTLYQPPSERRIWRKTSMFWETLGVKMSVVLSGGVLLVEATKRVHASSGPGLRETVRKPLEALKPKPKPEAKPI</sequence>
<evidence type="ECO:0000259" key="2">
    <source>
        <dbReference type="Pfam" id="PF08241"/>
    </source>
</evidence>
<dbReference type="EMBL" id="FRCB01000006">
    <property type="protein sequence ID" value="SHM29898.1"/>
    <property type="molecule type" value="Genomic_DNA"/>
</dbReference>
<keyword evidence="4" id="KW-1185">Reference proteome</keyword>
<reference evidence="3 4" key="1">
    <citation type="submission" date="2016-11" db="EMBL/GenBank/DDBJ databases">
        <authorList>
            <person name="Varghese N."/>
            <person name="Submissions S."/>
        </authorList>
    </citation>
    <scope>NUCLEOTIDE SEQUENCE [LARGE SCALE GENOMIC DNA]</scope>
    <source>
        <strain evidence="3 4">DSM 28249</strain>
    </source>
</reference>
<proteinExistence type="predicted"/>
<dbReference type="InterPro" id="IPR029063">
    <property type="entry name" value="SAM-dependent_MTases_sf"/>
</dbReference>
<accession>A0A1M7HNB9</accession>
<dbReference type="RefSeq" id="WP_149780060.1">
    <property type="nucleotide sequence ID" value="NZ_FRCB01000006.1"/>
</dbReference>
<keyword evidence="3" id="KW-0808">Transferase</keyword>